<evidence type="ECO:0000259" key="8">
    <source>
        <dbReference type="Pfam" id="PF08281"/>
    </source>
</evidence>
<evidence type="ECO:0008006" key="11">
    <source>
        <dbReference type="Google" id="ProtNLM"/>
    </source>
</evidence>
<evidence type="ECO:0000259" key="7">
    <source>
        <dbReference type="Pfam" id="PF04542"/>
    </source>
</evidence>
<dbReference type="Gene3D" id="1.10.1740.10">
    <property type="match status" value="1"/>
</dbReference>
<dbReference type="InterPro" id="IPR039425">
    <property type="entry name" value="RNA_pol_sigma-70-like"/>
</dbReference>
<evidence type="ECO:0000256" key="3">
    <source>
        <dbReference type="ARBA" id="ARBA00023082"/>
    </source>
</evidence>
<evidence type="ECO:0000313" key="10">
    <source>
        <dbReference type="Proteomes" id="UP000003100"/>
    </source>
</evidence>
<feature type="domain" description="RNA polymerase sigma-70 region 2" evidence="7">
    <location>
        <begin position="5"/>
        <end position="67"/>
    </location>
</feature>
<feature type="domain" description="RNA polymerase sigma factor 70 region 4 type 2" evidence="8">
    <location>
        <begin position="89"/>
        <end position="140"/>
    </location>
</feature>
<dbReference type="PANTHER" id="PTHR43133">
    <property type="entry name" value="RNA POLYMERASE ECF-TYPE SIGMA FACTO"/>
    <property type="match status" value="1"/>
</dbReference>
<keyword evidence="5" id="KW-0804">Transcription</keyword>
<dbReference type="NCBIfam" id="TIGR02937">
    <property type="entry name" value="sigma70-ECF"/>
    <property type="match status" value="1"/>
</dbReference>
<dbReference type="AlphaFoldDB" id="C0CL97"/>
<evidence type="ECO:0000256" key="5">
    <source>
        <dbReference type="ARBA" id="ARBA00023163"/>
    </source>
</evidence>
<reference evidence="9 10" key="1">
    <citation type="submission" date="2009-01" db="EMBL/GenBank/DDBJ databases">
        <authorList>
            <person name="Fulton L."/>
            <person name="Clifton S."/>
            <person name="Fulton B."/>
            <person name="Xu J."/>
            <person name="Minx P."/>
            <person name="Pepin K.H."/>
            <person name="Johnson M."/>
            <person name="Bhonagiri V."/>
            <person name="Nash W.E."/>
            <person name="Mardis E.R."/>
            <person name="Wilson R.K."/>
        </authorList>
    </citation>
    <scope>NUCLEOTIDE SEQUENCE [LARGE SCALE GENOMIC DNA]</scope>
    <source>
        <strain evidence="10">DSM 10507 / JCM 14656 / S5a33</strain>
    </source>
</reference>
<keyword evidence="10" id="KW-1185">Reference proteome</keyword>
<dbReference type="InterPro" id="IPR036388">
    <property type="entry name" value="WH-like_DNA-bd_sf"/>
</dbReference>
<accession>C0CL97</accession>
<gene>
    <name evidence="9" type="ORF">RUMHYD_01618</name>
</gene>
<keyword evidence="4" id="KW-0238">DNA-binding</keyword>
<dbReference type="GO" id="GO:0003677">
    <property type="term" value="F:DNA binding"/>
    <property type="evidence" value="ECO:0007669"/>
    <property type="project" value="UniProtKB-KW"/>
</dbReference>
<dbReference type="PANTHER" id="PTHR43133:SF8">
    <property type="entry name" value="RNA POLYMERASE SIGMA FACTOR HI_1459-RELATED"/>
    <property type="match status" value="1"/>
</dbReference>
<comment type="similarity">
    <text evidence="1">Belongs to the sigma-70 factor family. ECF subfamily.</text>
</comment>
<dbReference type="EMBL" id="ACBZ01000078">
    <property type="protein sequence ID" value="EEG49482.1"/>
    <property type="molecule type" value="Genomic_DNA"/>
</dbReference>
<dbReference type="InterPro" id="IPR013324">
    <property type="entry name" value="RNA_pol_sigma_r3/r4-like"/>
</dbReference>
<dbReference type="Pfam" id="PF08281">
    <property type="entry name" value="Sigma70_r4_2"/>
    <property type="match status" value="1"/>
</dbReference>
<dbReference type="InterPro" id="IPR013325">
    <property type="entry name" value="RNA_pol_sigma_r2"/>
</dbReference>
<organism evidence="9 10">
    <name type="scientific">Blautia hydrogenotrophica (strain DSM 10507 / JCM 14656 / S5a33)</name>
    <name type="common">Ruminococcus hydrogenotrophicus</name>
    <dbReference type="NCBI Taxonomy" id="476272"/>
    <lineage>
        <taxon>Bacteria</taxon>
        <taxon>Bacillati</taxon>
        <taxon>Bacillota</taxon>
        <taxon>Clostridia</taxon>
        <taxon>Lachnospirales</taxon>
        <taxon>Lachnospiraceae</taxon>
        <taxon>Blautia</taxon>
    </lineage>
</organism>
<comment type="caution">
    <text evidence="9">The sequence shown here is derived from an EMBL/GenBank/DDBJ whole genome shotgun (WGS) entry which is preliminary data.</text>
</comment>
<name>C0CL97_BLAHS</name>
<evidence type="ECO:0000256" key="4">
    <source>
        <dbReference type="ARBA" id="ARBA00023125"/>
    </source>
</evidence>
<dbReference type="SUPFAM" id="SSF88659">
    <property type="entry name" value="Sigma3 and sigma4 domains of RNA polymerase sigma factors"/>
    <property type="match status" value="1"/>
</dbReference>
<feature type="coiled-coil region" evidence="6">
    <location>
        <begin position="80"/>
        <end position="150"/>
    </location>
</feature>
<keyword evidence="3" id="KW-0731">Sigma factor</keyword>
<evidence type="ECO:0000256" key="6">
    <source>
        <dbReference type="SAM" id="Coils"/>
    </source>
</evidence>
<proteinExistence type="inferred from homology"/>
<dbReference type="Gene3D" id="1.10.10.10">
    <property type="entry name" value="Winged helix-like DNA-binding domain superfamily/Winged helix DNA-binding domain"/>
    <property type="match status" value="1"/>
</dbReference>
<dbReference type="HOGENOM" id="CLU_047691_3_4_9"/>
<dbReference type="PATRIC" id="fig|476272.21.peg.2969"/>
<dbReference type="InterPro" id="IPR007627">
    <property type="entry name" value="RNA_pol_sigma70_r2"/>
</dbReference>
<dbReference type="InterPro" id="IPR013249">
    <property type="entry name" value="RNA_pol_sigma70_r4_t2"/>
</dbReference>
<evidence type="ECO:0000256" key="1">
    <source>
        <dbReference type="ARBA" id="ARBA00010641"/>
    </source>
</evidence>
<keyword evidence="2" id="KW-0805">Transcription regulation</keyword>
<protein>
    <recommendedName>
        <fullName evidence="11">RNA polymerase sigma factor sigM</fullName>
    </recommendedName>
</protein>
<dbReference type="eggNOG" id="COG1595">
    <property type="taxonomic scope" value="Bacteria"/>
</dbReference>
<dbReference type="Pfam" id="PF04542">
    <property type="entry name" value="Sigma70_r2"/>
    <property type="match status" value="1"/>
</dbReference>
<dbReference type="GO" id="GO:0006352">
    <property type="term" value="P:DNA-templated transcription initiation"/>
    <property type="evidence" value="ECO:0007669"/>
    <property type="project" value="InterPro"/>
</dbReference>
<sequence>MDLEKEYEKIYRYCYMRLRHQQWAEDVTQETFLRFLEADGYQETGKRLPYLYTIARNRCMDYCRRKTSLPLEQEIPVKGQEEKILTLTDLKRAIERLEQEERELIFLRYVNEVPVGDIGKILGLSRFAVYRRLREILRKLKIELREEEGK</sequence>
<evidence type="ECO:0000256" key="2">
    <source>
        <dbReference type="ARBA" id="ARBA00023015"/>
    </source>
</evidence>
<dbReference type="SUPFAM" id="SSF88946">
    <property type="entry name" value="Sigma2 domain of RNA polymerase sigma factors"/>
    <property type="match status" value="1"/>
</dbReference>
<dbReference type="GO" id="GO:0016987">
    <property type="term" value="F:sigma factor activity"/>
    <property type="evidence" value="ECO:0007669"/>
    <property type="project" value="UniProtKB-KW"/>
</dbReference>
<evidence type="ECO:0000313" key="9">
    <source>
        <dbReference type="EMBL" id="EEG49482.1"/>
    </source>
</evidence>
<dbReference type="Proteomes" id="UP000003100">
    <property type="component" value="Unassembled WGS sequence"/>
</dbReference>
<dbReference type="InterPro" id="IPR014284">
    <property type="entry name" value="RNA_pol_sigma-70_dom"/>
</dbReference>
<keyword evidence="6" id="KW-0175">Coiled coil</keyword>
<reference evidence="9 10" key="2">
    <citation type="submission" date="2009-02" db="EMBL/GenBank/DDBJ databases">
        <title>Draft genome sequence of Blautia hydrogenotrophica DSM 10507 (Ruminococcus hydrogenotrophicus DSM 10507).</title>
        <authorList>
            <person name="Sudarsanam P."/>
            <person name="Ley R."/>
            <person name="Guruge J."/>
            <person name="Turnbaugh P.J."/>
            <person name="Mahowald M."/>
            <person name="Liep D."/>
            <person name="Gordon J."/>
        </authorList>
    </citation>
    <scope>NUCLEOTIDE SEQUENCE [LARGE SCALE GENOMIC DNA]</scope>
    <source>
        <strain evidence="10">DSM 10507 / JCM 14656 / S5a33</strain>
    </source>
</reference>